<gene>
    <name evidence="2" type="ORF">OM075_23040</name>
</gene>
<dbReference type="EMBL" id="JAPDPJ010000102">
    <property type="protein sequence ID" value="MCW3789357.1"/>
    <property type="molecule type" value="Genomic_DNA"/>
</dbReference>
<sequence>MYKEKIVFSIAFGIIIFLDASVMRALIIHSASNQLVFKASDGIGFFNALLTLRGLDIILVFGQLLALIGLSTIVINLWKRPTKNA</sequence>
<keyword evidence="1" id="KW-1133">Transmembrane helix</keyword>
<name>A0AAE3M9E4_9BACT</name>
<keyword evidence="3" id="KW-1185">Reference proteome</keyword>
<evidence type="ECO:0000313" key="2">
    <source>
        <dbReference type="EMBL" id="MCW3789357.1"/>
    </source>
</evidence>
<keyword evidence="1" id="KW-0812">Transmembrane</keyword>
<protein>
    <submittedName>
        <fullName evidence="2">Uncharacterized protein</fullName>
    </submittedName>
</protein>
<feature type="transmembrane region" description="Helical" evidence="1">
    <location>
        <begin position="6"/>
        <end position="28"/>
    </location>
</feature>
<organism evidence="2 3">
    <name type="scientific">Plebeiibacterium sediminum</name>
    <dbReference type="NCBI Taxonomy" id="2992112"/>
    <lineage>
        <taxon>Bacteria</taxon>
        <taxon>Pseudomonadati</taxon>
        <taxon>Bacteroidota</taxon>
        <taxon>Bacteroidia</taxon>
        <taxon>Marinilabiliales</taxon>
        <taxon>Marinilabiliaceae</taxon>
        <taxon>Plebeiibacterium</taxon>
    </lineage>
</organism>
<keyword evidence="1" id="KW-0472">Membrane</keyword>
<comment type="caution">
    <text evidence="2">The sequence shown here is derived from an EMBL/GenBank/DDBJ whole genome shotgun (WGS) entry which is preliminary data.</text>
</comment>
<proteinExistence type="predicted"/>
<feature type="transmembrane region" description="Helical" evidence="1">
    <location>
        <begin position="58"/>
        <end position="78"/>
    </location>
</feature>
<dbReference type="AlphaFoldDB" id="A0AAE3M9E4"/>
<reference evidence="2" key="1">
    <citation type="submission" date="2022-10" db="EMBL/GenBank/DDBJ databases">
        <authorList>
            <person name="Yu W.X."/>
        </authorList>
    </citation>
    <scope>NUCLEOTIDE SEQUENCE</scope>
    <source>
        <strain evidence="2">AAT</strain>
    </source>
</reference>
<evidence type="ECO:0000256" key="1">
    <source>
        <dbReference type="SAM" id="Phobius"/>
    </source>
</evidence>
<dbReference type="Proteomes" id="UP001209229">
    <property type="component" value="Unassembled WGS sequence"/>
</dbReference>
<dbReference type="RefSeq" id="WP_301192912.1">
    <property type="nucleotide sequence ID" value="NZ_JAPDPJ010000102.1"/>
</dbReference>
<accession>A0AAE3M9E4</accession>
<evidence type="ECO:0000313" key="3">
    <source>
        <dbReference type="Proteomes" id="UP001209229"/>
    </source>
</evidence>